<comment type="caution">
    <text evidence="1">The sequence shown here is derived from an EMBL/GenBank/DDBJ whole genome shotgun (WGS) entry which is preliminary data.</text>
</comment>
<dbReference type="Proteomes" id="UP000641588">
    <property type="component" value="Unassembled WGS sequence"/>
</dbReference>
<evidence type="ECO:0000313" key="2">
    <source>
        <dbReference type="Proteomes" id="UP000641588"/>
    </source>
</evidence>
<name>A0A972GR71_9BACL</name>
<accession>A0A972GR71</accession>
<protein>
    <submittedName>
        <fullName evidence="1">Uncharacterized protein</fullName>
    </submittedName>
</protein>
<proteinExistence type="predicted"/>
<gene>
    <name evidence="1" type="ORF">GC093_16985</name>
</gene>
<evidence type="ECO:0000313" key="1">
    <source>
        <dbReference type="EMBL" id="NOU94903.1"/>
    </source>
</evidence>
<sequence>MTNLEESTIKRESVKLSDSITEFNKEKLVNKIIDTGVFASQELLKLDIAYRYVHMHYTDKTIDPNILEKFQTQELQLLNRIIRLIVKECNEKLKSCGMPYNSNEIELSTMITDYNSDEQSPHDDK</sequence>
<dbReference type="EMBL" id="WHOD01000066">
    <property type="protein sequence ID" value="NOU94903.1"/>
    <property type="molecule type" value="Genomic_DNA"/>
</dbReference>
<organism evidence="1 2">
    <name type="scientific">Paenibacillus foliorum</name>
    <dbReference type="NCBI Taxonomy" id="2654974"/>
    <lineage>
        <taxon>Bacteria</taxon>
        <taxon>Bacillati</taxon>
        <taxon>Bacillota</taxon>
        <taxon>Bacilli</taxon>
        <taxon>Bacillales</taxon>
        <taxon>Paenibacillaceae</taxon>
        <taxon>Paenibacillus</taxon>
    </lineage>
</organism>
<dbReference type="AlphaFoldDB" id="A0A972GR71"/>
<keyword evidence="2" id="KW-1185">Reference proteome</keyword>
<reference evidence="1" key="1">
    <citation type="submission" date="2019-10" db="EMBL/GenBank/DDBJ databases">
        <title>Description of Paenibacillus glebae sp. nov.</title>
        <authorList>
            <person name="Carlier A."/>
            <person name="Qi S."/>
        </authorList>
    </citation>
    <scope>NUCLEOTIDE SEQUENCE</scope>
    <source>
        <strain evidence="1">LMG 31456</strain>
    </source>
</reference>